<proteinExistence type="predicted"/>
<evidence type="ECO:0000313" key="2">
    <source>
        <dbReference type="EMBL" id="KAJ5224696.1"/>
    </source>
</evidence>
<dbReference type="Proteomes" id="UP001147733">
    <property type="component" value="Unassembled WGS sequence"/>
</dbReference>
<dbReference type="PANTHER" id="PTHR38489">
    <property type="entry name" value="HISTONE CHAPERONE DOMAIN-CONTAINING PROTEIN"/>
    <property type="match status" value="1"/>
</dbReference>
<dbReference type="RefSeq" id="XP_056498668.1">
    <property type="nucleotide sequence ID" value="XM_056647117.1"/>
</dbReference>
<dbReference type="PANTHER" id="PTHR38489:SF1">
    <property type="entry name" value="HISTONE CHAPERONE DOMAIN-CONTAINING PROTEIN"/>
    <property type="match status" value="1"/>
</dbReference>
<name>A0A9W9NRK2_PENCI</name>
<evidence type="ECO:0000313" key="3">
    <source>
        <dbReference type="Proteomes" id="UP001147733"/>
    </source>
</evidence>
<dbReference type="OrthoDB" id="1112980at2759"/>
<protein>
    <submittedName>
        <fullName evidence="2">Uncharacterized protein</fullName>
    </submittedName>
</protein>
<reference evidence="2" key="1">
    <citation type="submission" date="2022-11" db="EMBL/GenBank/DDBJ databases">
        <authorList>
            <person name="Petersen C."/>
        </authorList>
    </citation>
    <scope>NUCLEOTIDE SEQUENCE</scope>
    <source>
        <strain evidence="2">IBT 23319</strain>
    </source>
</reference>
<feature type="compositionally biased region" description="Low complexity" evidence="1">
    <location>
        <begin position="26"/>
        <end position="35"/>
    </location>
</feature>
<dbReference type="Pfam" id="PF15370">
    <property type="entry name" value="NOPCHAP1"/>
    <property type="match status" value="1"/>
</dbReference>
<comment type="caution">
    <text evidence="2">The sequence shown here is derived from an EMBL/GenBank/DDBJ whole genome shotgun (WGS) entry which is preliminary data.</text>
</comment>
<dbReference type="EMBL" id="JAPQKT010000007">
    <property type="protein sequence ID" value="KAJ5224696.1"/>
    <property type="molecule type" value="Genomic_DNA"/>
</dbReference>
<feature type="compositionally biased region" description="Acidic residues" evidence="1">
    <location>
        <begin position="149"/>
        <end position="162"/>
    </location>
</feature>
<dbReference type="AlphaFoldDB" id="A0A9W9NRK2"/>
<sequence length="198" mass="21713">MSATNQMSKEDLRSRTDVPEDDDDYTSSSGSSSESEGPEDNSDDEERSINLKPTSTETTFAKEASIPNITGRPKPQIHRMADNSDLLSRLSSFLPKMKDANEELEKEIAAGRGDAMVLDNVNEDGKDYIEMNLGLGVLKEKRGDGNDSSSEEESDDESPEGIEETKETKSQKKSDVLDKLMGGKKADAEKPSIQEMAE</sequence>
<dbReference type="GeneID" id="81386284"/>
<gene>
    <name evidence="2" type="ORF">N7469_008199</name>
</gene>
<feature type="region of interest" description="Disordered" evidence="1">
    <location>
        <begin position="136"/>
        <end position="198"/>
    </location>
</feature>
<reference evidence="2" key="2">
    <citation type="journal article" date="2023" name="IMA Fungus">
        <title>Comparative genomic study of the Penicillium genus elucidates a diverse pangenome and 15 lateral gene transfer events.</title>
        <authorList>
            <person name="Petersen C."/>
            <person name="Sorensen T."/>
            <person name="Nielsen M.R."/>
            <person name="Sondergaard T.E."/>
            <person name="Sorensen J.L."/>
            <person name="Fitzpatrick D.A."/>
            <person name="Frisvad J.C."/>
            <person name="Nielsen K.L."/>
        </authorList>
    </citation>
    <scope>NUCLEOTIDE SEQUENCE</scope>
    <source>
        <strain evidence="2">IBT 23319</strain>
    </source>
</reference>
<feature type="compositionally biased region" description="Acidic residues" evidence="1">
    <location>
        <begin position="36"/>
        <end position="46"/>
    </location>
</feature>
<evidence type="ECO:0000256" key="1">
    <source>
        <dbReference type="SAM" id="MobiDB-lite"/>
    </source>
</evidence>
<dbReference type="GO" id="GO:0000492">
    <property type="term" value="P:box C/D snoRNP assembly"/>
    <property type="evidence" value="ECO:0007669"/>
    <property type="project" value="InterPro"/>
</dbReference>
<dbReference type="InterPro" id="IPR027921">
    <property type="entry name" value="NOPCHAP1"/>
</dbReference>
<feature type="region of interest" description="Disordered" evidence="1">
    <location>
        <begin position="1"/>
        <end position="78"/>
    </location>
</feature>
<accession>A0A9W9NRK2</accession>
<organism evidence="2 3">
    <name type="scientific">Penicillium citrinum</name>
    <dbReference type="NCBI Taxonomy" id="5077"/>
    <lineage>
        <taxon>Eukaryota</taxon>
        <taxon>Fungi</taxon>
        <taxon>Dikarya</taxon>
        <taxon>Ascomycota</taxon>
        <taxon>Pezizomycotina</taxon>
        <taxon>Eurotiomycetes</taxon>
        <taxon>Eurotiomycetidae</taxon>
        <taxon>Eurotiales</taxon>
        <taxon>Aspergillaceae</taxon>
        <taxon>Penicillium</taxon>
    </lineage>
</organism>
<feature type="compositionally biased region" description="Basic and acidic residues" evidence="1">
    <location>
        <begin position="163"/>
        <end position="178"/>
    </location>
</feature>
<keyword evidence="3" id="KW-1185">Reference proteome</keyword>
<feature type="compositionally biased region" description="Basic and acidic residues" evidence="1">
    <location>
        <begin position="8"/>
        <end position="18"/>
    </location>
</feature>